<evidence type="ECO:0000256" key="1">
    <source>
        <dbReference type="SAM" id="Phobius"/>
    </source>
</evidence>
<evidence type="ECO:0000313" key="3">
    <source>
        <dbReference type="Proteomes" id="UP000276588"/>
    </source>
</evidence>
<dbReference type="Proteomes" id="UP000276588">
    <property type="component" value="Unassembled WGS sequence"/>
</dbReference>
<feature type="transmembrane region" description="Helical" evidence="1">
    <location>
        <begin position="7"/>
        <end position="26"/>
    </location>
</feature>
<gene>
    <name evidence="2" type="ORF">DM826_09110</name>
</gene>
<dbReference type="RefSeq" id="WP_120103087.1">
    <property type="nucleotide sequence ID" value="NZ_QKNY01000013.1"/>
</dbReference>
<feature type="transmembrane region" description="Helical" evidence="1">
    <location>
        <begin position="147"/>
        <end position="165"/>
    </location>
</feature>
<keyword evidence="1" id="KW-0472">Membrane</keyword>
<reference evidence="2 3" key="1">
    <citation type="submission" date="2018-06" db="EMBL/GenBank/DDBJ databases">
        <title>Halonotius sp. F13-13 a new haloarchaeeon isolated from a solar saltern from Isla Cristina, Huelva, Spain.</title>
        <authorList>
            <person name="Duran-Viseras A."/>
            <person name="Sanchez-Porro C."/>
            <person name="Ventosa A."/>
        </authorList>
    </citation>
    <scope>NUCLEOTIDE SEQUENCE [LARGE SCALE GENOMIC DNA]</scope>
    <source>
        <strain evidence="2 3">F13-13</strain>
    </source>
</reference>
<keyword evidence="1" id="KW-1133">Transmembrane helix</keyword>
<keyword evidence="3" id="KW-1185">Reference proteome</keyword>
<dbReference type="AlphaFoldDB" id="A0A3A6Q6S7"/>
<feature type="transmembrane region" description="Helical" evidence="1">
    <location>
        <begin position="201"/>
        <end position="219"/>
    </location>
</feature>
<sequence>MNRYAPELALIAGGILGGGIGGFVLFSLGDPAAAIVATVVCWYPFGAYAVRTSDSPTGVLPPRLLTIIAGGASLVVWGGIVRQQPPTIDTVVFGWLLALVVFLPVAGYASSYGTPPASLKPRVVVVITTLGAAGLLAIGTVAATGPAATSALLVFLAGWLFYLGGVQPTQQRRRNTLLGGLGVAAGLVVVAGLTAGPSEPLVAAALVAAFGPLFGYVLTTDPR</sequence>
<feature type="transmembrane region" description="Helical" evidence="1">
    <location>
        <begin position="123"/>
        <end position="141"/>
    </location>
</feature>
<evidence type="ECO:0000313" key="2">
    <source>
        <dbReference type="EMBL" id="RJX42836.1"/>
    </source>
</evidence>
<accession>A0A3A6Q6S7</accession>
<organism evidence="2 3">
    <name type="scientific">Halonotius aquaticus</name>
    <dbReference type="NCBI Taxonomy" id="2216978"/>
    <lineage>
        <taxon>Archaea</taxon>
        <taxon>Methanobacteriati</taxon>
        <taxon>Methanobacteriota</taxon>
        <taxon>Stenosarchaea group</taxon>
        <taxon>Halobacteria</taxon>
        <taxon>Halobacteriales</taxon>
        <taxon>Haloferacaceae</taxon>
        <taxon>Halonotius</taxon>
    </lineage>
</organism>
<feature type="transmembrane region" description="Helical" evidence="1">
    <location>
        <begin position="92"/>
        <end position="111"/>
    </location>
</feature>
<name>A0A3A6Q6S7_9EURY</name>
<feature type="transmembrane region" description="Helical" evidence="1">
    <location>
        <begin position="177"/>
        <end position="195"/>
    </location>
</feature>
<dbReference type="EMBL" id="QKNY01000013">
    <property type="protein sequence ID" value="RJX42836.1"/>
    <property type="molecule type" value="Genomic_DNA"/>
</dbReference>
<comment type="caution">
    <text evidence="2">The sequence shown here is derived from an EMBL/GenBank/DDBJ whole genome shotgun (WGS) entry which is preliminary data.</text>
</comment>
<proteinExistence type="predicted"/>
<keyword evidence="1" id="KW-0812">Transmembrane</keyword>
<feature type="transmembrane region" description="Helical" evidence="1">
    <location>
        <begin position="62"/>
        <end position="80"/>
    </location>
</feature>
<feature type="transmembrane region" description="Helical" evidence="1">
    <location>
        <begin position="32"/>
        <end position="50"/>
    </location>
</feature>
<dbReference type="OrthoDB" id="343232at2157"/>
<protein>
    <submittedName>
        <fullName evidence="2">Uncharacterized protein</fullName>
    </submittedName>
</protein>